<dbReference type="InterPro" id="IPR036849">
    <property type="entry name" value="Enolase-like_C_sf"/>
</dbReference>
<name>A0ABV5CK90_9ACTN</name>
<gene>
    <name evidence="3" type="primary">dgoD</name>
    <name evidence="3" type="ORF">AAFH96_04750</name>
</gene>
<dbReference type="RefSeq" id="WP_375733171.1">
    <property type="nucleotide sequence ID" value="NZ_JBCGDC010000009.1"/>
</dbReference>
<dbReference type="PROSITE" id="PS00909">
    <property type="entry name" value="MR_MLE_2"/>
    <property type="match status" value="1"/>
</dbReference>
<dbReference type="Gene3D" id="3.20.20.120">
    <property type="entry name" value="Enolase-like C-terminal domain"/>
    <property type="match status" value="1"/>
</dbReference>
<dbReference type="Gene3D" id="3.30.390.10">
    <property type="entry name" value="Enolase-like, N-terminal domain"/>
    <property type="match status" value="1"/>
</dbReference>
<proteinExistence type="predicted"/>
<dbReference type="Proteomes" id="UP001582793">
    <property type="component" value="Unassembled WGS sequence"/>
</dbReference>
<dbReference type="GO" id="GO:0008869">
    <property type="term" value="F:galactonate dehydratase activity"/>
    <property type="evidence" value="ECO:0007669"/>
    <property type="project" value="UniProtKB-EC"/>
</dbReference>
<keyword evidence="1 3" id="KW-0456">Lyase</keyword>
<dbReference type="PROSITE" id="PS00908">
    <property type="entry name" value="MR_MLE_1"/>
    <property type="match status" value="1"/>
</dbReference>
<comment type="caution">
    <text evidence="3">The sequence shown here is derived from an EMBL/GenBank/DDBJ whole genome shotgun (WGS) entry which is preliminary data.</text>
</comment>
<accession>A0ABV5CK90</accession>
<dbReference type="PANTHER" id="PTHR48080:SF2">
    <property type="entry name" value="D-GALACTONATE DEHYDRATASE"/>
    <property type="match status" value="1"/>
</dbReference>
<dbReference type="InterPro" id="IPR029017">
    <property type="entry name" value="Enolase-like_N"/>
</dbReference>
<keyword evidence="4" id="KW-1185">Reference proteome</keyword>
<dbReference type="EC" id="4.2.1.6" evidence="3"/>
<dbReference type="Pfam" id="PF13378">
    <property type="entry name" value="MR_MLE_C"/>
    <property type="match status" value="1"/>
</dbReference>
<dbReference type="EMBL" id="JBCGDC010000009">
    <property type="protein sequence ID" value="MFB6392409.1"/>
    <property type="molecule type" value="Genomic_DNA"/>
</dbReference>
<dbReference type="Pfam" id="PF02746">
    <property type="entry name" value="MR_MLE_N"/>
    <property type="match status" value="1"/>
</dbReference>
<dbReference type="SUPFAM" id="SSF54826">
    <property type="entry name" value="Enolase N-terminal domain-like"/>
    <property type="match status" value="1"/>
</dbReference>
<evidence type="ECO:0000256" key="1">
    <source>
        <dbReference type="ARBA" id="ARBA00023239"/>
    </source>
</evidence>
<evidence type="ECO:0000313" key="4">
    <source>
        <dbReference type="Proteomes" id="UP001582793"/>
    </source>
</evidence>
<dbReference type="SUPFAM" id="SSF51604">
    <property type="entry name" value="Enolase C-terminal domain-like"/>
    <property type="match status" value="1"/>
</dbReference>
<feature type="domain" description="Mandelate racemase/muconate lactonizing enzyme C-terminal" evidence="2">
    <location>
        <begin position="126"/>
        <end position="231"/>
    </location>
</feature>
<dbReference type="SFLD" id="SFLDS00001">
    <property type="entry name" value="Enolase"/>
    <property type="match status" value="1"/>
</dbReference>
<dbReference type="NCBIfam" id="NF010624">
    <property type="entry name" value="PRK14017.1"/>
    <property type="match status" value="1"/>
</dbReference>
<dbReference type="PANTHER" id="PTHR48080">
    <property type="entry name" value="D-GALACTONATE DEHYDRATASE-RELATED"/>
    <property type="match status" value="1"/>
</dbReference>
<sequence length="382" mass="41763">MTIISRVETFLVAPRWLFVRVETTDGLVGWGEATCEGRSETVRTAVEQLSEVLIGQDALRIEDHWQVMTKGSFYRGGPILASAVAGLDQALWDIAGKRYGAPVHQLLGGPVRDRIRVYGWVGGDEPNEVRDHIAARVEAGLTAVKMNASGRMSPVASVAELDAVVARVAAAREVLGDERDVAVDFHGRFTLANARRVAPLLEPYRPLFLEEPVVPENSHLIGEFVRSTTTPVSTGERLYNRQEFLPVLQAGIAVAQPDLSHAGGITEVRKIAALAEVYDVQLAPHCPLGPIALAACLQVGFATPNYLIQEQSIGIHYNLGAEVLDYCVDQQPLNFVDGYVQRLTAPGLGIEIDEQAVRAADKRGHAWRSPTFRHFDGSYAEW</sequence>
<evidence type="ECO:0000259" key="2">
    <source>
        <dbReference type="SMART" id="SM00922"/>
    </source>
</evidence>
<dbReference type="SMART" id="SM00922">
    <property type="entry name" value="MR_MLE"/>
    <property type="match status" value="1"/>
</dbReference>
<dbReference type="InterPro" id="IPR013342">
    <property type="entry name" value="Mandelate_racemase_C"/>
</dbReference>
<reference evidence="3 4" key="1">
    <citation type="submission" date="2024-04" db="EMBL/GenBank/DDBJ databases">
        <title>Polymorphospora sp. isolated from Baiyangdian Lake in Xiong'an New Area.</title>
        <authorList>
            <person name="Zhang X."/>
            <person name="Liu J."/>
        </authorList>
    </citation>
    <scope>NUCLEOTIDE SEQUENCE [LARGE SCALE GENOMIC DNA]</scope>
    <source>
        <strain evidence="3 4">2-325</strain>
    </source>
</reference>
<dbReference type="InterPro" id="IPR013341">
    <property type="entry name" value="Mandelate_racemase_N_dom"/>
</dbReference>
<organism evidence="3 4">
    <name type="scientific">Polymorphospora lycopeni</name>
    <dbReference type="NCBI Taxonomy" id="3140240"/>
    <lineage>
        <taxon>Bacteria</taxon>
        <taxon>Bacillati</taxon>
        <taxon>Actinomycetota</taxon>
        <taxon>Actinomycetes</taxon>
        <taxon>Micromonosporales</taxon>
        <taxon>Micromonosporaceae</taxon>
        <taxon>Polymorphospora</taxon>
    </lineage>
</organism>
<dbReference type="InterPro" id="IPR029065">
    <property type="entry name" value="Enolase_C-like"/>
</dbReference>
<dbReference type="SFLD" id="SFLDG00179">
    <property type="entry name" value="mandelate_racemase"/>
    <property type="match status" value="1"/>
</dbReference>
<dbReference type="InterPro" id="IPR034593">
    <property type="entry name" value="DgoD-like"/>
</dbReference>
<dbReference type="InterPro" id="IPR018110">
    <property type="entry name" value="Mandel_Rmase/mucon_lact_enz_CS"/>
</dbReference>
<evidence type="ECO:0000313" key="3">
    <source>
        <dbReference type="EMBL" id="MFB6392409.1"/>
    </source>
</evidence>
<protein>
    <submittedName>
        <fullName evidence="3">Galactonate dehydratase</fullName>
        <ecNumber evidence="3">4.2.1.6</ecNumber>
    </submittedName>
</protein>